<evidence type="ECO:0000313" key="2">
    <source>
        <dbReference type="EMBL" id="MBS9523186.1"/>
    </source>
</evidence>
<dbReference type="AlphaFoldDB" id="A0AAP2CES8"/>
<evidence type="ECO:0000313" key="3">
    <source>
        <dbReference type="Proteomes" id="UP001319104"/>
    </source>
</evidence>
<protein>
    <submittedName>
        <fullName evidence="2">Glycosyltransferase family 2 protein</fullName>
    </submittedName>
</protein>
<gene>
    <name evidence="2" type="ORF">KI659_04060</name>
</gene>
<accession>A0AAP2CES8</accession>
<dbReference type="Proteomes" id="UP001319104">
    <property type="component" value="Unassembled WGS sequence"/>
</dbReference>
<dbReference type="EMBL" id="JAHCMY010000001">
    <property type="protein sequence ID" value="MBS9523186.1"/>
    <property type="molecule type" value="Genomic_DNA"/>
</dbReference>
<feature type="domain" description="Glycosyltransferase 2-like" evidence="1">
    <location>
        <begin position="4"/>
        <end position="134"/>
    </location>
</feature>
<name>A0AAP2CES8_9BACT</name>
<dbReference type="Gene3D" id="3.90.550.10">
    <property type="entry name" value="Spore Coat Polysaccharide Biosynthesis Protein SpsA, Chain A"/>
    <property type="match status" value="1"/>
</dbReference>
<dbReference type="CDD" id="cd00761">
    <property type="entry name" value="Glyco_tranf_GTA_type"/>
    <property type="match status" value="1"/>
</dbReference>
<dbReference type="PANTHER" id="PTHR22916">
    <property type="entry name" value="GLYCOSYLTRANSFERASE"/>
    <property type="match status" value="1"/>
</dbReference>
<dbReference type="Pfam" id="PF00535">
    <property type="entry name" value="Glycos_transf_2"/>
    <property type="match status" value="1"/>
</dbReference>
<keyword evidence="3" id="KW-1185">Reference proteome</keyword>
<proteinExistence type="predicted"/>
<dbReference type="GO" id="GO:0016758">
    <property type="term" value="F:hexosyltransferase activity"/>
    <property type="evidence" value="ECO:0007669"/>
    <property type="project" value="UniProtKB-ARBA"/>
</dbReference>
<dbReference type="InterPro" id="IPR001173">
    <property type="entry name" value="Glyco_trans_2-like"/>
</dbReference>
<dbReference type="InterPro" id="IPR029044">
    <property type="entry name" value="Nucleotide-diphossugar_trans"/>
</dbReference>
<organism evidence="2 3">
    <name type="scientific">Litoribacter ruber</name>
    <dbReference type="NCBI Taxonomy" id="702568"/>
    <lineage>
        <taxon>Bacteria</taxon>
        <taxon>Pseudomonadati</taxon>
        <taxon>Bacteroidota</taxon>
        <taxon>Cytophagia</taxon>
        <taxon>Cytophagales</taxon>
        <taxon>Cyclobacteriaceae</taxon>
        <taxon>Litoribacter</taxon>
    </lineage>
</organism>
<comment type="caution">
    <text evidence="2">The sequence shown here is derived from an EMBL/GenBank/DDBJ whole genome shotgun (WGS) entry which is preliminary data.</text>
</comment>
<dbReference type="RefSeq" id="WP_213944047.1">
    <property type="nucleotide sequence ID" value="NZ_JAHBGI010000003.1"/>
</dbReference>
<sequence>MILSIVLPTYNVENYLGSCLNSILNQGINPSLYEVLVINDGSTDNSGKIAERFSKIHNNVKVINQPNKGLSGARNTGLRNAIGKYVWFIDSDDIIVEGSLKLVFQNLNETNVDALVINFARCTPEGKLISSSPLNKTFDEYKTYTGVDYFSNRPGDFLCSWRYITKREILLTNDLFWLEGVIHEDNEHTPKLLYYIHSLKILHSTVYVYQVRPGSIMSSFSPKKTKSWIDIFRSLKVFRDSLPKNDSYRKCLNEYFLQQYSNYLHDRCLLPNIKAEIKMLNRVSFLEYWQGMGVRSFGKLLWIKNFPIMFSKCSYFYHKLT</sequence>
<dbReference type="SUPFAM" id="SSF53448">
    <property type="entry name" value="Nucleotide-diphospho-sugar transferases"/>
    <property type="match status" value="1"/>
</dbReference>
<reference evidence="2 3" key="1">
    <citation type="submission" date="2021-05" db="EMBL/GenBank/DDBJ databases">
        <authorList>
            <person name="Zhang Z.D."/>
            <person name="Osman G."/>
        </authorList>
    </citation>
    <scope>NUCLEOTIDE SEQUENCE [LARGE SCALE GENOMIC DNA]</scope>
    <source>
        <strain evidence="2 3">KCTC 32217</strain>
    </source>
</reference>
<dbReference type="PANTHER" id="PTHR22916:SF3">
    <property type="entry name" value="UDP-GLCNAC:BETAGAL BETA-1,3-N-ACETYLGLUCOSAMINYLTRANSFERASE-LIKE PROTEIN 1"/>
    <property type="match status" value="1"/>
</dbReference>
<evidence type="ECO:0000259" key="1">
    <source>
        <dbReference type="Pfam" id="PF00535"/>
    </source>
</evidence>